<accession>A0A081CCK0</accession>
<evidence type="ECO:0000313" key="1">
    <source>
        <dbReference type="EMBL" id="GAK64396.1"/>
    </source>
</evidence>
<dbReference type="Pfam" id="PF09729">
    <property type="entry name" value="Gti1_Pac2"/>
    <property type="match status" value="1"/>
</dbReference>
<dbReference type="InterPro" id="IPR018608">
    <property type="entry name" value="Gti1/Pac2"/>
</dbReference>
<organism evidence="1 2">
    <name type="scientific">Pseudozyma antarctica</name>
    <name type="common">Yeast</name>
    <name type="synonym">Candida antarctica</name>
    <dbReference type="NCBI Taxonomy" id="84753"/>
    <lineage>
        <taxon>Eukaryota</taxon>
        <taxon>Fungi</taxon>
        <taxon>Dikarya</taxon>
        <taxon>Basidiomycota</taxon>
        <taxon>Ustilaginomycotina</taxon>
        <taxon>Ustilaginomycetes</taxon>
        <taxon>Ustilaginales</taxon>
        <taxon>Ustilaginaceae</taxon>
        <taxon>Moesziomyces</taxon>
    </lineage>
</organism>
<dbReference type="Proteomes" id="UP000053758">
    <property type="component" value="Unassembled WGS sequence"/>
</dbReference>
<dbReference type="GeneID" id="26303543"/>
<dbReference type="HOGENOM" id="CLU_025956_0_0_1"/>
<dbReference type="PANTHER" id="PTHR28027:SF1">
    <property type="entry name" value="CAMP INDEPENDENT REGULATORY PROTEIN (AFU_ORTHOLOGUE AFUA_3G09640)"/>
    <property type="match status" value="1"/>
</dbReference>
<evidence type="ECO:0000313" key="2">
    <source>
        <dbReference type="Proteomes" id="UP000053758"/>
    </source>
</evidence>
<protein>
    <submittedName>
        <fullName evidence="1">cAMP-independent regulatory protein pac2 protein</fullName>
    </submittedName>
</protein>
<dbReference type="PANTHER" id="PTHR28027">
    <property type="entry name" value="TRANSCRIPTIONAL REGULATOR MIT1"/>
    <property type="match status" value="1"/>
</dbReference>
<dbReference type="OrthoDB" id="5572844at2759"/>
<dbReference type="GO" id="GO:0003677">
    <property type="term" value="F:DNA binding"/>
    <property type="evidence" value="ECO:0007669"/>
    <property type="project" value="TreeGrafter"/>
</dbReference>
<dbReference type="EMBL" id="DF830072">
    <property type="protein sequence ID" value="GAK64396.1"/>
    <property type="molecule type" value="Genomic_DNA"/>
</dbReference>
<gene>
    <name evidence="1" type="ORF">PAN0_005d2609</name>
</gene>
<dbReference type="AlphaFoldDB" id="A0A081CCK0"/>
<sequence>MPNNYPNAPHPHDRYAYQFEGNSVHSYSHRHVPMRPDFARSQTVPRAPMPGPPHGPMYPDHEPVERSYPSHHAPHPTYTRHHHSYYDERGPLPPPPLHHRHAPTDDHYYAYERRSPTLSSAPHHHTPYGYGYPGHAHRPAHPSARPSLHPHHGSFSSAGSPTSSSLHGMRGSIAHSPNMPTGSHQQPTYRGHIKTTKDAILLLAACDLVADAGAPGIPPPRRVTRRLLDSERADLICSGSIFVWDEKEAGMRRWTDGKCWSASRVSGCFLTYRELEARKKPSSSITGGPTSNLYKAEGLIKQSFSMTTTSGRKLHVISYYTKRDVREGLLRRVSEDPRFVGENGGEWGLEVDEAEYPDPISRAGDLPAGLHPDELEGSQSPPGPAHAELADVRTTRGEAKAHGKDAVYAERKRNSSPRSAAVGTHASLDRSRALPVSREARNALPQQHESAARQNVAGRDADSHATPYGRVKSEPNEKLSYPAEVTPLHEARGLLPIRPIPVDSKLALLPLRRDSHDSAPDAPPHHAHDAGHLYGRKRSYQDFRGASRYDEAQTAEAGAGRPIRPRLQRMRSSSMSHSQGSAQDVLAPIRALGRVNSDDEGVSKLRSTHTGTPGFKEQHDSAVGALLSLRSGSGSSDDSCPSKLSPATTAPSSADADEANAKPAFSRIDRAALDRFSVRI</sequence>
<reference evidence="2" key="1">
    <citation type="journal article" date="2014" name="Genome Announc.">
        <title>Draft Genome Sequence of the Yeast Pseudozyma antarctica Type Strain JCM10317, a Producer of the Glycolipid Biosurfactants, Mannosylerythritol Lipids.</title>
        <authorList>
            <person name="Saika A."/>
            <person name="Koike H."/>
            <person name="Hori T."/>
            <person name="Fukuoka T."/>
            <person name="Sato S."/>
            <person name="Habe H."/>
            <person name="Kitamoto D."/>
            <person name="Morita T."/>
        </authorList>
    </citation>
    <scope>NUCLEOTIDE SEQUENCE [LARGE SCALE GENOMIC DNA]</scope>
    <source>
        <strain evidence="2">JCM 10317</strain>
    </source>
</reference>
<proteinExistence type="predicted"/>
<keyword evidence="2" id="KW-1185">Reference proteome</keyword>
<dbReference type="RefSeq" id="XP_014657336.1">
    <property type="nucleotide sequence ID" value="XM_014801850.1"/>
</dbReference>
<name>A0A081CCK0_PSEA2</name>